<proteinExistence type="predicted"/>
<name>A0A1G9DJ38_9BACL</name>
<sequence length="131" mass="14854">MMDNHSKEMKLIIPKGCDNAPRKQIMIDFTIGVLTSQRSVILDYGHEDIVCHDLKEQNETAGRDSLLDDLDNEDDEIDTLEIYQVITHGKFASINGVITYSDGFKVDFCDVYTFTSAAKSGRVKEIKSYRI</sequence>
<organism evidence="1 2">
    <name type="scientific">Lacicoccus qingdaonensis</name>
    <dbReference type="NCBI Taxonomy" id="576118"/>
    <lineage>
        <taxon>Bacteria</taxon>
        <taxon>Bacillati</taxon>
        <taxon>Bacillota</taxon>
        <taxon>Bacilli</taxon>
        <taxon>Bacillales</taxon>
        <taxon>Salinicoccaceae</taxon>
        <taxon>Lacicoccus</taxon>
    </lineage>
</organism>
<dbReference type="Proteomes" id="UP000199008">
    <property type="component" value="Unassembled WGS sequence"/>
</dbReference>
<dbReference type="RefSeq" id="WP_245696607.1">
    <property type="nucleotide sequence ID" value="NZ_FNFY01000006.1"/>
</dbReference>
<dbReference type="Gene3D" id="3.10.450.50">
    <property type="match status" value="1"/>
</dbReference>
<accession>A0A1G9DJ38</accession>
<gene>
    <name evidence="1" type="ORF">SAMN05216216_10624</name>
</gene>
<dbReference type="AlphaFoldDB" id="A0A1G9DJ38"/>
<reference evidence="2" key="1">
    <citation type="submission" date="2016-10" db="EMBL/GenBank/DDBJ databases">
        <authorList>
            <person name="Varghese N."/>
            <person name="Submissions S."/>
        </authorList>
    </citation>
    <scope>NUCLEOTIDE SEQUENCE [LARGE SCALE GENOMIC DNA]</scope>
    <source>
        <strain evidence="2">CGMCC 1.8895</strain>
    </source>
</reference>
<dbReference type="EMBL" id="FNFY01000006">
    <property type="protein sequence ID" value="SDK63889.1"/>
    <property type="molecule type" value="Genomic_DNA"/>
</dbReference>
<evidence type="ECO:0000313" key="2">
    <source>
        <dbReference type="Proteomes" id="UP000199008"/>
    </source>
</evidence>
<evidence type="ECO:0000313" key="1">
    <source>
        <dbReference type="EMBL" id="SDK63889.1"/>
    </source>
</evidence>
<keyword evidence="2" id="KW-1185">Reference proteome</keyword>
<dbReference type="STRING" id="576118.SAMN05216216_10624"/>
<protein>
    <submittedName>
        <fullName evidence="1">Uncharacterized protein</fullName>
    </submittedName>
</protein>